<dbReference type="PANTHER" id="PTHR46401:SF2">
    <property type="entry name" value="GLYCOSYLTRANSFERASE WBBK-RELATED"/>
    <property type="match status" value="1"/>
</dbReference>
<dbReference type="EC" id="2.4.-.-" evidence="4"/>
<dbReference type="SUPFAM" id="SSF53756">
    <property type="entry name" value="UDP-Glycosyltransferase/glycogen phosphorylase"/>
    <property type="match status" value="1"/>
</dbReference>
<evidence type="ECO:0000256" key="1">
    <source>
        <dbReference type="ARBA" id="ARBA00022679"/>
    </source>
</evidence>
<accession>A0AB74TGZ2</accession>
<dbReference type="PANTHER" id="PTHR46401">
    <property type="entry name" value="GLYCOSYLTRANSFERASE WBBK-RELATED"/>
    <property type="match status" value="1"/>
</dbReference>
<dbReference type="EMBL" id="CP142433">
    <property type="protein sequence ID" value="XBC45584.1"/>
    <property type="molecule type" value="Genomic_DNA"/>
</dbReference>
<proteinExistence type="predicted"/>
<dbReference type="RefSeq" id="WP_347300047.1">
    <property type="nucleotide sequence ID" value="NZ_CP142433.1"/>
</dbReference>
<dbReference type="InterPro" id="IPR001296">
    <property type="entry name" value="Glyco_trans_1"/>
</dbReference>
<dbReference type="GO" id="GO:0016757">
    <property type="term" value="F:glycosyltransferase activity"/>
    <property type="evidence" value="ECO:0007669"/>
    <property type="project" value="UniProtKB-KW"/>
</dbReference>
<gene>
    <name evidence="4" type="ORF">VUQ08_06920</name>
</gene>
<feature type="domain" description="Glycosyl transferase family 1" evidence="2">
    <location>
        <begin position="205"/>
        <end position="330"/>
    </location>
</feature>
<dbReference type="Pfam" id="PF13439">
    <property type="entry name" value="Glyco_transf_4"/>
    <property type="match status" value="1"/>
</dbReference>
<protein>
    <submittedName>
        <fullName evidence="4">Glycosyltransferase family 4 protein</fullName>
        <ecNumber evidence="4">2.4.-.-</ecNumber>
    </submittedName>
</protein>
<sequence>MRILHVLAQLPKKTGSGVYFTNTVQYMEKQHENAVVYGVQDDIPIDFAEQTKQYPVEFKQGTLTFPIVGMSDEMPYESTKYSDLTPEMISNWRAAFLKQLKTAKEVFEPDVIISHHCWMLSSLVLDVFDDKPVMLINHGTDIRQTNLNPELFANWVHDLNRADKVLALSQKDVAPISDIFNVDKEKIIVMGGGYNSNIFYRLDSPRENEGRINILFAGKLSHAKGVYELCKSFKTLEEKHDNLQLNLIGNVDIDEKIVLWENTGHSMNFQISNTSSQLTLADEMRASDIYVLPSYYEGLGLIAIEALGCGMRVVVTEIEGLIQTLGEEINQSSAIEYVDMPKLKSIDEPYETEIDPFVERLAQGIENQIERINNNEEISEDIHQLILTHSWDHIMQAIENELIQLGE</sequence>
<keyword evidence="1 4" id="KW-0808">Transferase</keyword>
<keyword evidence="4" id="KW-0328">Glycosyltransferase</keyword>
<dbReference type="Pfam" id="PF00534">
    <property type="entry name" value="Glycos_transf_1"/>
    <property type="match status" value="1"/>
</dbReference>
<dbReference type="Gene3D" id="3.40.50.2000">
    <property type="entry name" value="Glycogen Phosphorylase B"/>
    <property type="match status" value="2"/>
</dbReference>
<dbReference type="InterPro" id="IPR028098">
    <property type="entry name" value="Glyco_trans_4-like_N"/>
</dbReference>
<name>A0AB74TGZ2_9LACT</name>
<feature type="domain" description="Glycosyltransferase subfamily 4-like N-terminal" evidence="3">
    <location>
        <begin position="90"/>
        <end position="194"/>
    </location>
</feature>
<evidence type="ECO:0000313" key="4">
    <source>
        <dbReference type="EMBL" id="XBC45584.1"/>
    </source>
</evidence>
<evidence type="ECO:0000259" key="2">
    <source>
        <dbReference type="Pfam" id="PF00534"/>
    </source>
</evidence>
<dbReference type="CDD" id="cd03801">
    <property type="entry name" value="GT4_PimA-like"/>
    <property type="match status" value="1"/>
</dbReference>
<dbReference type="AlphaFoldDB" id="A0AB74TGZ2"/>
<organism evidence="4">
    <name type="scientific">Dolosigranulum savutiense</name>
    <dbReference type="NCBI Taxonomy" id="3110288"/>
    <lineage>
        <taxon>Bacteria</taxon>
        <taxon>Bacillati</taxon>
        <taxon>Bacillota</taxon>
        <taxon>Bacilli</taxon>
        <taxon>Lactobacillales</taxon>
        <taxon>Carnobacteriaceae</taxon>
        <taxon>Dolosigranulum</taxon>
    </lineage>
</organism>
<evidence type="ECO:0000259" key="3">
    <source>
        <dbReference type="Pfam" id="PF13439"/>
    </source>
</evidence>
<dbReference type="GO" id="GO:0009103">
    <property type="term" value="P:lipopolysaccharide biosynthetic process"/>
    <property type="evidence" value="ECO:0007669"/>
    <property type="project" value="TreeGrafter"/>
</dbReference>
<reference evidence="4" key="1">
    <citation type="submission" date="2023-12" db="EMBL/GenBank/DDBJ databases">
        <title>Dolosigranulum savutii sp. nov. isolated from human upper respiratory samples collected in Botswana.</title>
        <authorList>
            <person name="Kelly M.S."/>
        </authorList>
    </citation>
    <scope>NUCLEOTIDE SEQUENCE</scope>
    <source>
        <strain evidence="4">MSK433</strain>
    </source>
</reference>